<dbReference type="GO" id="GO:0030145">
    <property type="term" value="F:manganese ion binding"/>
    <property type="evidence" value="ECO:0007669"/>
    <property type="project" value="UniProtKB-UniRule"/>
</dbReference>
<dbReference type="GO" id="GO:0032299">
    <property type="term" value="C:ribonuclease H2 complex"/>
    <property type="evidence" value="ECO:0007669"/>
    <property type="project" value="TreeGrafter"/>
</dbReference>
<evidence type="ECO:0000256" key="9">
    <source>
        <dbReference type="ARBA" id="ARBA00022722"/>
    </source>
</evidence>
<comment type="subcellular location">
    <subcellularLocation>
        <location evidence="4 14">Cytoplasm</location>
    </subcellularLocation>
</comment>
<keyword evidence="8 14" id="KW-0963">Cytoplasm</keyword>
<evidence type="ECO:0000256" key="7">
    <source>
        <dbReference type="ARBA" id="ARBA00019179"/>
    </source>
</evidence>
<evidence type="ECO:0000256" key="16">
    <source>
        <dbReference type="RuleBase" id="RU003515"/>
    </source>
</evidence>
<dbReference type="InterPro" id="IPR024567">
    <property type="entry name" value="RNase_HII/HIII_dom"/>
</dbReference>
<dbReference type="InterPro" id="IPR022898">
    <property type="entry name" value="RNase_HII"/>
</dbReference>
<keyword evidence="11 14" id="KW-0255">Endonuclease</keyword>
<feature type="binding site" evidence="14 15">
    <location>
        <position position="98"/>
    </location>
    <ligand>
        <name>a divalent metal cation</name>
        <dbReference type="ChEBI" id="CHEBI:60240"/>
    </ligand>
</feature>
<keyword evidence="19" id="KW-1185">Reference proteome</keyword>
<evidence type="ECO:0000256" key="2">
    <source>
        <dbReference type="ARBA" id="ARBA00001946"/>
    </source>
</evidence>
<dbReference type="EMBL" id="CP045871">
    <property type="protein sequence ID" value="QGG79972.1"/>
    <property type="molecule type" value="Genomic_DNA"/>
</dbReference>
<dbReference type="AlphaFoldDB" id="A0A5Q2QCE8"/>
<evidence type="ECO:0000313" key="18">
    <source>
        <dbReference type="EMBL" id="QGG79972.1"/>
    </source>
</evidence>
<dbReference type="Pfam" id="PF01351">
    <property type="entry name" value="RNase_HII"/>
    <property type="match status" value="1"/>
</dbReference>
<dbReference type="PANTHER" id="PTHR10954:SF18">
    <property type="entry name" value="RIBONUCLEASE HII"/>
    <property type="match status" value="1"/>
</dbReference>
<evidence type="ECO:0000313" key="19">
    <source>
        <dbReference type="Proteomes" id="UP000388235"/>
    </source>
</evidence>
<keyword evidence="12 14" id="KW-0378">Hydrolase</keyword>
<comment type="cofactor">
    <cofactor evidence="2">
        <name>Mg(2+)</name>
        <dbReference type="ChEBI" id="CHEBI:18420"/>
    </cofactor>
</comment>
<evidence type="ECO:0000256" key="10">
    <source>
        <dbReference type="ARBA" id="ARBA00022723"/>
    </source>
</evidence>
<dbReference type="NCBIfam" id="NF000596">
    <property type="entry name" value="PRK00015.1-4"/>
    <property type="match status" value="1"/>
</dbReference>
<feature type="binding site" evidence="14 15">
    <location>
        <position position="6"/>
    </location>
    <ligand>
        <name>a divalent metal cation</name>
        <dbReference type="ChEBI" id="CHEBI:60240"/>
    </ligand>
</feature>
<keyword evidence="9 14" id="KW-0540">Nuclease</keyword>
<dbReference type="SUPFAM" id="SSF53098">
    <property type="entry name" value="Ribonuclease H-like"/>
    <property type="match status" value="1"/>
</dbReference>
<evidence type="ECO:0000256" key="5">
    <source>
        <dbReference type="ARBA" id="ARBA00007383"/>
    </source>
</evidence>
<dbReference type="GO" id="GO:0005737">
    <property type="term" value="C:cytoplasm"/>
    <property type="evidence" value="ECO:0007669"/>
    <property type="project" value="UniProtKB-SubCell"/>
</dbReference>
<dbReference type="InterPro" id="IPR001352">
    <property type="entry name" value="RNase_HII/HIII"/>
</dbReference>
<keyword evidence="13 14" id="KW-0464">Manganese</keyword>
<dbReference type="InterPro" id="IPR012337">
    <property type="entry name" value="RNaseH-like_sf"/>
</dbReference>
<dbReference type="Gene3D" id="3.30.420.10">
    <property type="entry name" value="Ribonuclease H-like superfamily/Ribonuclease H"/>
    <property type="match status" value="1"/>
</dbReference>
<dbReference type="InterPro" id="IPR036397">
    <property type="entry name" value="RNaseH_sf"/>
</dbReference>
<dbReference type="EC" id="3.1.26.4" evidence="6 14"/>
<dbReference type="HAMAP" id="MF_00052_B">
    <property type="entry name" value="RNase_HII_B"/>
    <property type="match status" value="1"/>
</dbReference>
<feature type="binding site" evidence="14 15">
    <location>
        <position position="7"/>
    </location>
    <ligand>
        <name>a divalent metal cation</name>
        <dbReference type="ChEBI" id="CHEBI:60240"/>
    </ligand>
</feature>
<comment type="similarity">
    <text evidence="5 14 16">Belongs to the RNase HII family.</text>
</comment>
<evidence type="ECO:0000259" key="17">
    <source>
        <dbReference type="PROSITE" id="PS51975"/>
    </source>
</evidence>
<sequence length="187" mass="19853">MIAGVDEVGRGPLLGPVVAAAVVLNPARPIQGLADSKVLSASRRDALAQTIYAEAEAVMVVALDAATVDRLNILQATFEAMRQAVAGLSVIPSRVLIDGNRVPPGLGLPAEAVVKGDQKKASISAASIVAKVYRDRWCLAYHAKFPGYGFDRHKGYPTAEHLACLRALGPTPEHRRSFKPVAQLQLL</sequence>
<protein>
    <recommendedName>
        <fullName evidence="7 14">Ribonuclease HII</fullName>
        <shortName evidence="14">RNase HII</shortName>
        <ecNumber evidence="6 14">3.1.26.4</ecNumber>
    </recommendedName>
</protein>
<dbReference type="GO" id="GO:0004523">
    <property type="term" value="F:RNA-DNA hybrid ribonuclease activity"/>
    <property type="evidence" value="ECO:0007669"/>
    <property type="project" value="UniProtKB-UniRule"/>
</dbReference>
<dbReference type="NCBIfam" id="NF000595">
    <property type="entry name" value="PRK00015.1-3"/>
    <property type="match status" value="1"/>
</dbReference>
<evidence type="ECO:0000256" key="6">
    <source>
        <dbReference type="ARBA" id="ARBA00012180"/>
    </source>
</evidence>
<dbReference type="RefSeq" id="WP_153713476.1">
    <property type="nucleotide sequence ID" value="NZ_CP045871.1"/>
</dbReference>
<organism evidence="18 19">
    <name type="scientific">Litorivicinus lipolyticus</name>
    <dbReference type="NCBI Taxonomy" id="418701"/>
    <lineage>
        <taxon>Bacteria</taxon>
        <taxon>Pseudomonadati</taxon>
        <taxon>Pseudomonadota</taxon>
        <taxon>Gammaproteobacteria</taxon>
        <taxon>Oceanospirillales</taxon>
        <taxon>Litorivicinaceae</taxon>
        <taxon>Litorivicinus</taxon>
    </lineage>
</organism>
<dbReference type="KEGG" id="llp:GH975_05015"/>
<evidence type="ECO:0000256" key="8">
    <source>
        <dbReference type="ARBA" id="ARBA00022490"/>
    </source>
</evidence>
<name>A0A5Q2QCE8_9GAMM</name>
<keyword evidence="10 14" id="KW-0479">Metal-binding</keyword>
<evidence type="ECO:0000256" key="3">
    <source>
        <dbReference type="ARBA" id="ARBA00004065"/>
    </source>
</evidence>
<reference evidence="18 19" key="1">
    <citation type="submission" date="2019-11" db="EMBL/GenBank/DDBJ databases">
        <authorList>
            <person name="Khan S.A."/>
            <person name="Jeon C.O."/>
            <person name="Chun B.H."/>
        </authorList>
    </citation>
    <scope>NUCLEOTIDE SEQUENCE [LARGE SCALE GENOMIC DNA]</scope>
    <source>
        <strain evidence="18 19">IMCC 1097</strain>
    </source>
</reference>
<evidence type="ECO:0000256" key="11">
    <source>
        <dbReference type="ARBA" id="ARBA00022759"/>
    </source>
</evidence>
<dbReference type="FunFam" id="3.30.420.10:FF:000006">
    <property type="entry name" value="Ribonuclease HII"/>
    <property type="match status" value="1"/>
</dbReference>
<comment type="function">
    <text evidence="3 14 16">Endonuclease that specifically degrades the RNA of RNA-DNA hybrids.</text>
</comment>
<dbReference type="OrthoDB" id="9803420at2"/>
<evidence type="ECO:0000256" key="4">
    <source>
        <dbReference type="ARBA" id="ARBA00004496"/>
    </source>
</evidence>
<comment type="catalytic activity">
    <reaction evidence="1 14 15 16">
        <text>Endonucleolytic cleavage to 5'-phosphomonoester.</text>
        <dbReference type="EC" id="3.1.26.4"/>
    </reaction>
</comment>
<evidence type="ECO:0000256" key="1">
    <source>
        <dbReference type="ARBA" id="ARBA00000077"/>
    </source>
</evidence>
<evidence type="ECO:0000256" key="12">
    <source>
        <dbReference type="ARBA" id="ARBA00022801"/>
    </source>
</evidence>
<comment type="cofactor">
    <cofactor evidence="14 15">
        <name>Mn(2+)</name>
        <dbReference type="ChEBI" id="CHEBI:29035"/>
    </cofactor>
    <cofactor evidence="14 15">
        <name>Mg(2+)</name>
        <dbReference type="ChEBI" id="CHEBI:18420"/>
    </cofactor>
    <text evidence="14 15">Manganese or magnesium. Binds 1 divalent metal ion per monomer in the absence of substrate. May bind a second metal ion after substrate binding.</text>
</comment>
<dbReference type="PANTHER" id="PTHR10954">
    <property type="entry name" value="RIBONUCLEASE H2 SUBUNIT A"/>
    <property type="match status" value="1"/>
</dbReference>
<accession>A0A5Q2QCE8</accession>
<feature type="domain" description="RNase H type-2" evidence="17">
    <location>
        <begin position="1"/>
        <end position="187"/>
    </location>
</feature>
<dbReference type="GO" id="GO:0006298">
    <property type="term" value="P:mismatch repair"/>
    <property type="evidence" value="ECO:0007669"/>
    <property type="project" value="TreeGrafter"/>
</dbReference>
<evidence type="ECO:0000256" key="13">
    <source>
        <dbReference type="ARBA" id="ARBA00023211"/>
    </source>
</evidence>
<dbReference type="CDD" id="cd07182">
    <property type="entry name" value="RNase_HII_bacteria_HII_like"/>
    <property type="match status" value="1"/>
</dbReference>
<dbReference type="GO" id="GO:0043137">
    <property type="term" value="P:DNA replication, removal of RNA primer"/>
    <property type="evidence" value="ECO:0007669"/>
    <property type="project" value="TreeGrafter"/>
</dbReference>
<dbReference type="PROSITE" id="PS51975">
    <property type="entry name" value="RNASE_H_2"/>
    <property type="match status" value="1"/>
</dbReference>
<gene>
    <name evidence="14 18" type="primary">rnhB</name>
    <name evidence="18" type="ORF">GH975_05015</name>
</gene>
<proteinExistence type="inferred from homology"/>
<evidence type="ECO:0000256" key="15">
    <source>
        <dbReference type="PROSITE-ProRule" id="PRU01319"/>
    </source>
</evidence>
<dbReference type="Proteomes" id="UP000388235">
    <property type="component" value="Chromosome"/>
</dbReference>
<evidence type="ECO:0000256" key="14">
    <source>
        <dbReference type="HAMAP-Rule" id="MF_00052"/>
    </source>
</evidence>
<dbReference type="GO" id="GO:0003723">
    <property type="term" value="F:RNA binding"/>
    <property type="evidence" value="ECO:0007669"/>
    <property type="project" value="UniProtKB-UniRule"/>
</dbReference>